<dbReference type="OrthoDB" id="9807521at2"/>
<protein>
    <recommendedName>
        <fullName evidence="3">SARP family transcriptional regulator</fullName>
    </recommendedName>
</protein>
<name>A0A3S8U689_9RHOB</name>
<dbReference type="Pfam" id="PF14559">
    <property type="entry name" value="TPR_19"/>
    <property type="match status" value="1"/>
</dbReference>
<dbReference type="RefSeq" id="WP_125325377.1">
    <property type="nucleotide sequence ID" value="NZ_CP034328.1"/>
</dbReference>
<accession>A0A3S8U689</accession>
<evidence type="ECO:0008006" key="3">
    <source>
        <dbReference type="Google" id="ProtNLM"/>
    </source>
</evidence>
<dbReference type="SUPFAM" id="SSF46894">
    <property type="entry name" value="C-terminal effector domain of the bipartite response regulators"/>
    <property type="match status" value="1"/>
</dbReference>
<dbReference type="AlphaFoldDB" id="A0A3S8U689"/>
<evidence type="ECO:0000313" key="2">
    <source>
        <dbReference type="Proteomes" id="UP000282002"/>
    </source>
</evidence>
<dbReference type="SUPFAM" id="SSF48452">
    <property type="entry name" value="TPR-like"/>
    <property type="match status" value="1"/>
</dbReference>
<dbReference type="InterPro" id="IPR011990">
    <property type="entry name" value="TPR-like_helical_dom_sf"/>
</dbReference>
<keyword evidence="2" id="KW-1185">Reference proteome</keyword>
<dbReference type="Gene3D" id="1.10.10.10">
    <property type="entry name" value="Winged helix-like DNA-binding domain superfamily/Winged helix DNA-binding domain"/>
    <property type="match status" value="1"/>
</dbReference>
<dbReference type="InterPro" id="IPR036388">
    <property type="entry name" value="WH-like_DNA-bd_sf"/>
</dbReference>
<dbReference type="InterPro" id="IPR016032">
    <property type="entry name" value="Sig_transdc_resp-reg_C-effctor"/>
</dbReference>
<dbReference type="KEGG" id="taw:EI545_10205"/>
<dbReference type="GO" id="GO:0003677">
    <property type="term" value="F:DNA binding"/>
    <property type="evidence" value="ECO:0007669"/>
    <property type="project" value="InterPro"/>
</dbReference>
<dbReference type="EMBL" id="CP034328">
    <property type="protein sequence ID" value="AZL59182.1"/>
    <property type="molecule type" value="Genomic_DNA"/>
</dbReference>
<organism evidence="1 2">
    <name type="scientific">Tabrizicola piscis</name>
    <dbReference type="NCBI Taxonomy" id="2494374"/>
    <lineage>
        <taxon>Bacteria</taxon>
        <taxon>Pseudomonadati</taxon>
        <taxon>Pseudomonadota</taxon>
        <taxon>Alphaproteobacteria</taxon>
        <taxon>Rhodobacterales</taxon>
        <taxon>Paracoccaceae</taxon>
        <taxon>Tabrizicola</taxon>
    </lineage>
</organism>
<dbReference type="Proteomes" id="UP000282002">
    <property type="component" value="Chromosome"/>
</dbReference>
<evidence type="ECO:0000313" key="1">
    <source>
        <dbReference type="EMBL" id="AZL59182.1"/>
    </source>
</evidence>
<proteinExistence type="predicted"/>
<dbReference type="GO" id="GO:0006355">
    <property type="term" value="P:regulation of DNA-templated transcription"/>
    <property type="evidence" value="ECO:0007669"/>
    <property type="project" value="InterPro"/>
</dbReference>
<sequence>MFIRLVGVFEVRDDSGRDCTPRGAKARAILAMLCQTPDRRRARRWLEARLWSDRGAEQASGSLRQALMEIRKALNGEADRLETDRDTVRLTGVVTDLERDSAASINALQSGREFLEGIDIIDQAFEDWLRDERARVESQLGIRRPDQARMSVSQTARLPFVIRMGGLPPGLGAFAGRALADAIGRLLAEFAHIDVYGSGGTPIPPDLPREGMALHVEGAEIQDRVHVLVSLSSIANGQIIWNQRAAIPLAEADFIGAGDLPPLVYQAADAALAHFPQLPECQDGPRRANALIANALTEMFSYDGGRLRKADRLLAEAGEIASSARIYAWRVLVRQIMYVERTEPDYPRLTQEIDDYSRKALELSKANPLVLSLVGLARVMIDENPDAGAVLARDALALSPYNAHAHLAQAAALGRMGDQIASLEAARRGAEIAARTAHVHWWEALSGLVAMRSENYTAAIAHYEAAHYRAPGFRAAMRHLLFLYLWAGERDKASRVYKALLRAEPDFTVDRILSEPDYPAVTLRRSGLLERFGGDVDGL</sequence>
<dbReference type="Gene3D" id="1.25.40.10">
    <property type="entry name" value="Tetratricopeptide repeat domain"/>
    <property type="match status" value="1"/>
</dbReference>
<gene>
    <name evidence="1" type="ORF">EI545_10205</name>
</gene>
<reference evidence="1 2" key="1">
    <citation type="submission" date="2018-12" db="EMBL/GenBank/DDBJ databases">
        <title>Complete genome sequencing of Tabrizicola sp. K13M18.</title>
        <authorList>
            <person name="Bae J.-W."/>
        </authorList>
    </citation>
    <scope>NUCLEOTIDE SEQUENCE [LARGE SCALE GENOMIC DNA]</scope>
    <source>
        <strain evidence="1 2">K13M18</strain>
    </source>
</reference>